<proteinExistence type="predicted"/>
<dbReference type="AlphaFoldDB" id="A0A915YJA0"/>
<organism evidence="1 2">
    <name type="scientific">Aureispira anguillae</name>
    <dbReference type="NCBI Taxonomy" id="2864201"/>
    <lineage>
        <taxon>Bacteria</taxon>
        <taxon>Pseudomonadati</taxon>
        <taxon>Bacteroidota</taxon>
        <taxon>Saprospiria</taxon>
        <taxon>Saprospirales</taxon>
        <taxon>Saprospiraceae</taxon>
        <taxon>Aureispira</taxon>
    </lineage>
</organism>
<dbReference type="EMBL" id="AP026867">
    <property type="protein sequence ID" value="BDS14240.1"/>
    <property type="molecule type" value="Genomic_DNA"/>
</dbReference>
<name>A0A915YJA0_9BACT</name>
<accession>A0A915YJA0</accession>
<sequence>MDSILTFNKLPIYIQKIGESKQSDYHLFFLFSFTRTNKNKHLFRKQIKKQHYILIKFLAKKMLDAQFLKF</sequence>
<gene>
    <name evidence="1" type="ORF">AsAng_0050190</name>
</gene>
<evidence type="ECO:0000313" key="1">
    <source>
        <dbReference type="EMBL" id="BDS14240.1"/>
    </source>
</evidence>
<reference evidence="1" key="1">
    <citation type="submission" date="2022-09" db="EMBL/GenBank/DDBJ databases">
        <title>Aureispira anguillicida sp. nov., isolated from Leptocephalus of Japanese eel Anguilla japonica.</title>
        <authorList>
            <person name="Yuasa K."/>
            <person name="Mekata T."/>
            <person name="Ikunari K."/>
        </authorList>
    </citation>
    <scope>NUCLEOTIDE SEQUENCE</scope>
    <source>
        <strain evidence="1">EL160426</strain>
    </source>
</reference>
<protein>
    <submittedName>
        <fullName evidence="1">Uncharacterized protein</fullName>
    </submittedName>
</protein>
<dbReference type="Proteomes" id="UP001060919">
    <property type="component" value="Chromosome"/>
</dbReference>
<dbReference type="KEGG" id="aup:AsAng_0050190"/>
<evidence type="ECO:0000313" key="2">
    <source>
        <dbReference type="Proteomes" id="UP001060919"/>
    </source>
</evidence>
<keyword evidence="2" id="KW-1185">Reference proteome</keyword>